<dbReference type="Pfam" id="PF00583">
    <property type="entry name" value="Acetyltransf_1"/>
    <property type="match status" value="1"/>
</dbReference>
<dbReference type="EMBL" id="DVNK01000027">
    <property type="protein sequence ID" value="HIU46378.1"/>
    <property type="molecule type" value="Genomic_DNA"/>
</dbReference>
<organism evidence="2 3">
    <name type="scientific">Candidatus Fimadaptatus faecigallinarum</name>
    <dbReference type="NCBI Taxonomy" id="2840814"/>
    <lineage>
        <taxon>Bacteria</taxon>
        <taxon>Bacillati</taxon>
        <taxon>Bacillota</taxon>
        <taxon>Clostridia</taxon>
        <taxon>Eubacteriales</taxon>
        <taxon>Candidatus Fimadaptatus</taxon>
    </lineage>
</organism>
<dbReference type="SUPFAM" id="SSF55729">
    <property type="entry name" value="Acyl-CoA N-acyltransferases (Nat)"/>
    <property type="match status" value="1"/>
</dbReference>
<name>A0A9D1LQW7_9FIRM</name>
<evidence type="ECO:0000313" key="2">
    <source>
        <dbReference type="EMBL" id="HIU46378.1"/>
    </source>
</evidence>
<protein>
    <submittedName>
        <fullName evidence="2">GNAT family N-acetyltransferase</fullName>
    </submittedName>
</protein>
<dbReference type="InterPro" id="IPR016181">
    <property type="entry name" value="Acyl_CoA_acyltransferase"/>
</dbReference>
<evidence type="ECO:0000313" key="3">
    <source>
        <dbReference type="Proteomes" id="UP000824123"/>
    </source>
</evidence>
<proteinExistence type="predicted"/>
<gene>
    <name evidence="2" type="ORF">IAC59_03885</name>
</gene>
<dbReference type="GO" id="GO:0016747">
    <property type="term" value="F:acyltransferase activity, transferring groups other than amino-acyl groups"/>
    <property type="evidence" value="ECO:0007669"/>
    <property type="project" value="InterPro"/>
</dbReference>
<reference evidence="2" key="2">
    <citation type="journal article" date="2021" name="PeerJ">
        <title>Extensive microbial diversity within the chicken gut microbiome revealed by metagenomics and culture.</title>
        <authorList>
            <person name="Gilroy R."/>
            <person name="Ravi A."/>
            <person name="Getino M."/>
            <person name="Pursley I."/>
            <person name="Horton D.L."/>
            <person name="Alikhan N.F."/>
            <person name="Baker D."/>
            <person name="Gharbi K."/>
            <person name="Hall N."/>
            <person name="Watson M."/>
            <person name="Adriaenssens E.M."/>
            <person name="Foster-Nyarko E."/>
            <person name="Jarju S."/>
            <person name="Secka A."/>
            <person name="Antonio M."/>
            <person name="Oren A."/>
            <person name="Chaudhuri R.R."/>
            <person name="La Ragione R."/>
            <person name="Hildebrand F."/>
            <person name="Pallen M.J."/>
        </authorList>
    </citation>
    <scope>NUCLEOTIDE SEQUENCE</scope>
    <source>
        <strain evidence="2">ChiSxjej2B14-8506</strain>
    </source>
</reference>
<dbReference type="PROSITE" id="PS51186">
    <property type="entry name" value="GNAT"/>
    <property type="match status" value="1"/>
</dbReference>
<evidence type="ECO:0000259" key="1">
    <source>
        <dbReference type="PROSITE" id="PS51186"/>
    </source>
</evidence>
<accession>A0A9D1LQW7</accession>
<dbReference type="AlphaFoldDB" id="A0A9D1LQW7"/>
<dbReference type="Gene3D" id="3.40.630.30">
    <property type="match status" value="1"/>
</dbReference>
<feature type="domain" description="N-acetyltransferase" evidence="1">
    <location>
        <begin position="31"/>
        <end position="181"/>
    </location>
</feature>
<dbReference type="CDD" id="cd04301">
    <property type="entry name" value="NAT_SF"/>
    <property type="match status" value="1"/>
</dbReference>
<dbReference type="Proteomes" id="UP000824123">
    <property type="component" value="Unassembled WGS sequence"/>
</dbReference>
<reference evidence="2" key="1">
    <citation type="submission" date="2020-10" db="EMBL/GenBank/DDBJ databases">
        <authorList>
            <person name="Gilroy R."/>
        </authorList>
    </citation>
    <scope>NUCLEOTIDE SEQUENCE</scope>
    <source>
        <strain evidence="2">ChiSxjej2B14-8506</strain>
    </source>
</reference>
<comment type="caution">
    <text evidence="2">The sequence shown here is derived from an EMBL/GenBank/DDBJ whole genome shotgun (WGS) entry which is preliminary data.</text>
</comment>
<sequence length="214" mass="24153">MPQDIQMPDGNLFMVCERVERGAFGALPRGVELRCCRHDELDLWKAMHFDLPETAREFKPYMDEYFERVYAPHGELFFERCRFACVDGAPVGTCFVWKAYGRVNTVHWFKVLRAYEGRGIGRALLTDVLSALGPDDMPVCLHTQPSSYRAIKLYTDFGFKFITDPAVGARVNDLERALPALKQVMPAQAYAALGFARAPKALLDAAAGEQFSEF</sequence>
<dbReference type="InterPro" id="IPR000182">
    <property type="entry name" value="GNAT_dom"/>
</dbReference>